<dbReference type="InterPro" id="IPR050763">
    <property type="entry name" value="ABC_transporter_ATP-binding"/>
</dbReference>
<keyword evidence="5" id="KW-0067">ATP-binding</keyword>
<evidence type="ECO:0000313" key="8">
    <source>
        <dbReference type="EMBL" id="GIE00297.1"/>
    </source>
</evidence>
<dbReference type="Pfam" id="PF00005">
    <property type="entry name" value="ABC_tran"/>
    <property type="match status" value="1"/>
</dbReference>
<dbReference type="PROSITE" id="PS50893">
    <property type="entry name" value="ABC_TRANSPORTER_2"/>
    <property type="match status" value="1"/>
</dbReference>
<evidence type="ECO:0000256" key="4">
    <source>
        <dbReference type="ARBA" id="ARBA00022741"/>
    </source>
</evidence>
<gene>
    <name evidence="8" type="ORF">Adu01nite_16470</name>
</gene>
<evidence type="ECO:0000256" key="5">
    <source>
        <dbReference type="ARBA" id="ARBA00022840"/>
    </source>
</evidence>
<dbReference type="InterPro" id="IPR003439">
    <property type="entry name" value="ABC_transporter-like_ATP-bd"/>
</dbReference>
<reference evidence="8 9" key="1">
    <citation type="submission" date="2021-01" db="EMBL/GenBank/DDBJ databases">
        <title>Whole genome shotgun sequence of Actinoplanes durhamensis NBRC 14914.</title>
        <authorList>
            <person name="Komaki H."/>
            <person name="Tamura T."/>
        </authorList>
    </citation>
    <scope>NUCLEOTIDE SEQUENCE [LARGE SCALE GENOMIC DNA]</scope>
    <source>
        <strain evidence="8 9">NBRC 14914</strain>
    </source>
</reference>
<dbReference type="SUPFAM" id="SSF52540">
    <property type="entry name" value="P-loop containing nucleoside triphosphate hydrolases"/>
    <property type="match status" value="1"/>
</dbReference>
<keyword evidence="6" id="KW-0046">Antibiotic resistance</keyword>
<dbReference type="InterPro" id="IPR003593">
    <property type="entry name" value="AAA+_ATPase"/>
</dbReference>
<evidence type="ECO:0000313" key="9">
    <source>
        <dbReference type="Proteomes" id="UP000637628"/>
    </source>
</evidence>
<name>A0ABQ3YRU0_9ACTN</name>
<dbReference type="EMBL" id="BOML01000013">
    <property type="protein sequence ID" value="GIE00297.1"/>
    <property type="molecule type" value="Genomic_DNA"/>
</dbReference>
<comment type="similarity">
    <text evidence="2">Belongs to the ABC transporter superfamily.</text>
</comment>
<evidence type="ECO:0000256" key="6">
    <source>
        <dbReference type="ARBA" id="ARBA00023251"/>
    </source>
</evidence>
<dbReference type="Gene3D" id="3.40.50.300">
    <property type="entry name" value="P-loop containing nucleotide triphosphate hydrolases"/>
    <property type="match status" value="1"/>
</dbReference>
<protein>
    <submittedName>
        <fullName evidence="8">ABC transporter</fullName>
    </submittedName>
</protein>
<evidence type="ECO:0000256" key="2">
    <source>
        <dbReference type="ARBA" id="ARBA00005417"/>
    </source>
</evidence>
<keyword evidence="4" id="KW-0547">Nucleotide-binding</keyword>
<dbReference type="PROSITE" id="PS00211">
    <property type="entry name" value="ABC_TRANSPORTER_1"/>
    <property type="match status" value="1"/>
</dbReference>
<evidence type="ECO:0000259" key="7">
    <source>
        <dbReference type="PROSITE" id="PS50893"/>
    </source>
</evidence>
<evidence type="ECO:0000256" key="1">
    <source>
        <dbReference type="ARBA" id="ARBA00004202"/>
    </source>
</evidence>
<dbReference type="CDD" id="cd03230">
    <property type="entry name" value="ABC_DR_subfamily_A"/>
    <property type="match status" value="1"/>
</dbReference>
<keyword evidence="9" id="KW-1185">Reference proteome</keyword>
<evidence type="ECO:0000256" key="3">
    <source>
        <dbReference type="ARBA" id="ARBA00022448"/>
    </source>
</evidence>
<organism evidence="8 9">
    <name type="scientific">Paractinoplanes durhamensis</name>
    <dbReference type="NCBI Taxonomy" id="113563"/>
    <lineage>
        <taxon>Bacteria</taxon>
        <taxon>Bacillati</taxon>
        <taxon>Actinomycetota</taxon>
        <taxon>Actinomycetes</taxon>
        <taxon>Micromonosporales</taxon>
        <taxon>Micromonosporaceae</taxon>
        <taxon>Paractinoplanes</taxon>
    </lineage>
</organism>
<dbReference type="PANTHER" id="PTHR42711">
    <property type="entry name" value="ABC TRANSPORTER ATP-BINDING PROTEIN"/>
    <property type="match status" value="1"/>
</dbReference>
<proteinExistence type="inferred from homology"/>
<comment type="caution">
    <text evidence="8">The sequence shown here is derived from an EMBL/GenBank/DDBJ whole genome shotgun (WGS) entry which is preliminary data.</text>
</comment>
<keyword evidence="3" id="KW-0813">Transport</keyword>
<dbReference type="SMART" id="SM00382">
    <property type="entry name" value="AAA"/>
    <property type="match status" value="1"/>
</dbReference>
<dbReference type="InterPro" id="IPR017871">
    <property type="entry name" value="ABC_transporter-like_CS"/>
</dbReference>
<feature type="domain" description="ABC transporter" evidence="7">
    <location>
        <begin position="8"/>
        <end position="234"/>
    </location>
</feature>
<accession>A0ABQ3YRU0</accession>
<dbReference type="InterPro" id="IPR027417">
    <property type="entry name" value="P-loop_NTPase"/>
</dbReference>
<comment type="subcellular location">
    <subcellularLocation>
        <location evidence="1">Cell membrane</location>
        <topology evidence="1">Peripheral membrane protein</topology>
    </subcellularLocation>
</comment>
<dbReference type="PANTHER" id="PTHR42711:SF5">
    <property type="entry name" value="ABC TRANSPORTER ATP-BINDING PROTEIN NATA"/>
    <property type="match status" value="1"/>
</dbReference>
<sequence length="298" mass="32533">MMADIPAIQTEALVKRYGPRGTTALKGLDLTVSPGEVFGFLGPNGAGKSTTIRILLDLIRPTTGTVRVLGADPRSDPALRSRIGYLAGDFVADARQTGRELLTYLGDLRGGVPARRIDEFAARWDLDLGKRIGSLSKGNRQKIGVLQAFMHEPPLLILDEPTSGLDPFLQQQFVAEVQAAARRGQTVFMSSHVMSEVQQTCDRVGIIRAGTLVAVEHIDDLRKRALRKIEVHFDTDAPVVEAAGLSDVVVDGTVLRGKLAGDADAFVKALARHHVVDLISEEPELEELFFTYYRHEEA</sequence>
<dbReference type="Proteomes" id="UP000637628">
    <property type="component" value="Unassembled WGS sequence"/>
</dbReference>